<dbReference type="Proteomes" id="UP000887575">
    <property type="component" value="Unassembled WGS sequence"/>
</dbReference>
<proteinExistence type="predicted"/>
<evidence type="ECO:0000313" key="2">
    <source>
        <dbReference type="Proteomes" id="UP000887575"/>
    </source>
</evidence>
<evidence type="ECO:0008006" key="4">
    <source>
        <dbReference type="Google" id="ProtNLM"/>
    </source>
</evidence>
<dbReference type="PANTHER" id="PTHR12069">
    <property type="entry name" value="DNA-DIRECTED RNA POLYMERASES III 80 KDA POLYPEPTIDE RNA POLYMERASE III SUBUNIT 5"/>
    <property type="match status" value="1"/>
</dbReference>
<organism evidence="2 3">
    <name type="scientific">Mesorhabditis belari</name>
    <dbReference type="NCBI Taxonomy" id="2138241"/>
    <lineage>
        <taxon>Eukaryota</taxon>
        <taxon>Metazoa</taxon>
        <taxon>Ecdysozoa</taxon>
        <taxon>Nematoda</taxon>
        <taxon>Chromadorea</taxon>
        <taxon>Rhabditida</taxon>
        <taxon>Rhabditina</taxon>
        <taxon>Rhabditomorpha</taxon>
        <taxon>Rhabditoidea</taxon>
        <taxon>Rhabditidae</taxon>
        <taxon>Mesorhabditinae</taxon>
        <taxon>Mesorhabditis</taxon>
    </lineage>
</organism>
<dbReference type="WBParaSite" id="MBELARI_LOCUS20369">
    <property type="protein sequence ID" value="MBELARI_LOCUS20369"/>
    <property type="gene ID" value="MBELARI_LOCUS20369"/>
</dbReference>
<feature type="region of interest" description="Disordered" evidence="1">
    <location>
        <begin position="176"/>
        <end position="212"/>
    </location>
</feature>
<feature type="compositionally biased region" description="Acidic residues" evidence="1">
    <location>
        <begin position="176"/>
        <end position="186"/>
    </location>
</feature>
<sequence length="467" mass="54320">MEHDDSGDDVGPHRPARRRHDPSDDEEEDCEEIRLRVIISPQEEGVRLYATNHPHRKKELFSRKFHSACRFKQNVGLLEVRVGVDQHSGCFDKTKCALEGTVETGKGKKKSMMLAPETMSQEVFEGKIYKSMGPLNYAICKIQNGNCYLTPIDGLLSLGRSMDHMNAKKVVDKDFEDESSAADSDADQAQPVRVKFARPETDRQKKRREASAFHREKQIQQDVWVPLEVHNALEDQLSPKMRNLLAFPHVPLLENGQAHEIKRFGEMVSQTILRKSLEKIDLSKCKETELVIRRLRESLPFRLQVKAILMKAFVVSHQTLREIFKEYTQEEILEVTKESASLIQGNWVLNSEELFTWKPTDNPTKRKVYTQQRMEIWRRVRDFALYFLESGETLTRGDLVDLFQLQLTDLDQIVATFGVFDTEKRMIRLKLAESREIYEEPDVLPILTDQKRRFNERIAEILRTLKH</sequence>
<accession>A0AAF3J745</accession>
<feature type="compositionally biased region" description="Basic and acidic residues" evidence="1">
    <location>
        <begin position="197"/>
        <end position="212"/>
    </location>
</feature>
<dbReference type="AlphaFoldDB" id="A0AAF3J745"/>
<keyword evidence="2" id="KW-1185">Reference proteome</keyword>
<dbReference type="GO" id="GO:0005666">
    <property type="term" value="C:RNA polymerase III complex"/>
    <property type="evidence" value="ECO:0007669"/>
    <property type="project" value="TreeGrafter"/>
</dbReference>
<dbReference type="GO" id="GO:0042797">
    <property type="term" value="P:tRNA transcription by RNA polymerase III"/>
    <property type="evidence" value="ECO:0007669"/>
    <property type="project" value="TreeGrafter"/>
</dbReference>
<name>A0AAF3J745_9BILA</name>
<dbReference type="InterPro" id="IPR006886">
    <property type="entry name" value="RNA_pol_III_Rpc5"/>
</dbReference>
<dbReference type="PANTHER" id="PTHR12069:SF0">
    <property type="entry name" value="DNA-DIRECTED RNA POLYMERASE III SUBUNIT RPC5"/>
    <property type="match status" value="1"/>
</dbReference>
<evidence type="ECO:0000256" key="1">
    <source>
        <dbReference type="SAM" id="MobiDB-lite"/>
    </source>
</evidence>
<feature type="region of interest" description="Disordered" evidence="1">
    <location>
        <begin position="1"/>
        <end position="30"/>
    </location>
</feature>
<protein>
    <recommendedName>
        <fullName evidence="4">DNA-directed RNA polymerase III subunit RPC5</fullName>
    </recommendedName>
</protein>
<reference evidence="3" key="1">
    <citation type="submission" date="2024-02" db="UniProtKB">
        <authorList>
            <consortium name="WormBaseParasite"/>
        </authorList>
    </citation>
    <scope>IDENTIFICATION</scope>
</reference>
<evidence type="ECO:0000313" key="3">
    <source>
        <dbReference type="WBParaSite" id="MBELARI_LOCUS20369"/>
    </source>
</evidence>
<dbReference type="Pfam" id="PF04801">
    <property type="entry name" value="RPC5"/>
    <property type="match status" value="1"/>
</dbReference>